<evidence type="ECO:0000313" key="2">
    <source>
        <dbReference type="Proteomes" id="UP000192328"/>
    </source>
</evidence>
<protein>
    <submittedName>
        <fullName evidence="1">EDD domain protein, DegV family</fullName>
    </submittedName>
</protein>
<proteinExistence type="predicted"/>
<organism evidence="1 2">
    <name type="scientific">Aristaeella lactis</name>
    <dbReference type="NCBI Taxonomy" id="3046383"/>
    <lineage>
        <taxon>Bacteria</taxon>
        <taxon>Bacillati</taxon>
        <taxon>Bacillota</taxon>
        <taxon>Clostridia</taxon>
        <taxon>Eubacteriales</taxon>
        <taxon>Aristaeellaceae</taxon>
        <taxon>Aristaeella</taxon>
    </lineage>
</organism>
<reference evidence="1" key="1">
    <citation type="submission" date="2017-04" db="EMBL/GenBank/DDBJ databases">
        <authorList>
            <person name="Varghese N."/>
            <person name="Submissions S."/>
        </authorList>
    </citation>
    <scope>NUCLEOTIDE SEQUENCE</scope>
    <source>
        <strain evidence="1">WTE2008</strain>
    </source>
</reference>
<gene>
    <name evidence="1" type="ORF">SAMN06297397_1002</name>
</gene>
<accession>A0AC61PJJ8</accession>
<dbReference type="Proteomes" id="UP000192328">
    <property type="component" value="Unassembled WGS sequence"/>
</dbReference>
<sequence>MAENYVLYTDSACDIHPDKLAEWNVKMLPLAFLFTDTGAEQKDHEEPIDEFYKSMRAGRVAKTSCVNEEAFESAFTEILEAGQDILYLGLSGGLSVTCENAKKVAERLAGKYPDRKIEAIDSLSASAGEGLFVYLAVKNRDAGMTLEENAETLRKEIPHVCHWFTVEDLVYLKRGGRVSAATALLGTALNVKPVLHVDDEGHLIKMTQVHGRKKSIKKLAEKLGETIRPDSPIFISNADCIEDAEMLKDILKNEYGKEVTLITSIGSVIGAHAGPGTLALFFMGKER</sequence>
<dbReference type="EMBL" id="FWXZ01000002">
    <property type="protein sequence ID" value="SMC48559.1"/>
    <property type="molecule type" value="Genomic_DNA"/>
</dbReference>
<keyword evidence="2" id="KW-1185">Reference proteome</keyword>
<evidence type="ECO:0000313" key="1">
    <source>
        <dbReference type="EMBL" id="SMC48559.1"/>
    </source>
</evidence>
<name>A0AC61PJJ8_9FIRM</name>
<comment type="caution">
    <text evidence="1">The sequence shown here is derived from an EMBL/GenBank/DDBJ whole genome shotgun (WGS) entry which is preliminary data.</text>
</comment>